<gene>
    <name evidence="2" type="ORF">QTG54_007990</name>
</gene>
<dbReference type="AlphaFoldDB" id="A0AAD8Y8L2"/>
<comment type="caution">
    <text evidence="2">The sequence shown here is derived from an EMBL/GenBank/DDBJ whole genome shotgun (WGS) entry which is preliminary data.</text>
</comment>
<name>A0AAD8Y8L2_9STRA</name>
<feature type="compositionally biased region" description="Polar residues" evidence="1">
    <location>
        <begin position="195"/>
        <end position="204"/>
    </location>
</feature>
<organism evidence="2 3">
    <name type="scientific">Skeletonema marinoi</name>
    <dbReference type="NCBI Taxonomy" id="267567"/>
    <lineage>
        <taxon>Eukaryota</taxon>
        <taxon>Sar</taxon>
        <taxon>Stramenopiles</taxon>
        <taxon>Ochrophyta</taxon>
        <taxon>Bacillariophyta</taxon>
        <taxon>Coscinodiscophyceae</taxon>
        <taxon>Thalassiosirophycidae</taxon>
        <taxon>Thalassiosirales</taxon>
        <taxon>Skeletonemataceae</taxon>
        <taxon>Skeletonema</taxon>
        <taxon>Skeletonema marinoi-dohrnii complex</taxon>
    </lineage>
</organism>
<evidence type="ECO:0000313" key="2">
    <source>
        <dbReference type="EMBL" id="KAK1741512.1"/>
    </source>
</evidence>
<evidence type="ECO:0000256" key="1">
    <source>
        <dbReference type="SAM" id="MobiDB-lite"/>
    </source>
</evidence>
<keyword evidence="3" id="KW-1185">Reference proteome</keyword>
<reference evidence="2" key="1">
    <citation type="submission" date="2023-06" db="EMBL/GenBank/DDBJ databases">
        <title>Survivors Of The Sea: Transcriptome response of Skeletonema marinoi to long-term dormancy.</title>
        <authorList>
            <person name="Pinder M.I.M."/>
            <person name="Kourtchenko O."/>
            <person name="Robertson E.K."/>
            <person name="Larsson T."/>
            <person name="Maumus F."/>
            <person name="Osuna-Cruz C.M."/>
            <person name="Vancaester E."/>
            <person name="Stenow R."/>
            <person name="Vandepoele K."/>
            <person name="Ploug H."/>
            <person name="Bruchert V."/>
            <person name="Godhe A."/>
            <person name="Topel M."/>
        </authorList>
    </citation>
    <scope>NUCLEOTIDE SEQUENCE</scope>
    <source>
        <strain evidence="2">R05AC</strain>
    </source>
</reference>
<feature type="compositionally biased region" description="Low complexity" evidence="1">
    <location>
        <begin position="64"/>
        <end position="82"/>
    </location>
</feature>
<dbReference type="EMBL" id="JATAAI010000013">
    <property type="protein sequence ID" value="KAK1741512.1"/>
    <property type="molecule type" value="Genomic_DNA"/>
</dbReference>
<accession>A0AAD8Y8L2</accession>
<feature type="compositionally biased region" description="Basic and acidic residues" evidence="1">
    <location>
        <begin position="110"/>
        <end position="122"/>
    </location>
</feature>
<feature type="region of interest" description="Disordered" evidence="1">
    <location>
        <begin position="49"/>
        <end position="88"/>
    </location>
</feature>
<feature type="region of interest" description="Disordered" evidence="1">
    <location>
        <begin position="106"/>
        <end position="163"/>
    </location>
</feature>
<protein>
    <submittedName>
        <fullName evidence="2">Uncharacterized protein</fullName>
    </submittedName>
</protein>
<proteinExistence type="predicted"/>
<sequence>MTLRPSNNGSSNNTAAAAAANNSGNNRLSLSSYTSKCQQQLLLAVSKSIDDGSDNDEKTTSDDNIINTNSNGKGKGNNNTSSREGNNEPSMEQCILLLESHLSGFQKSCRQKEDKHSTDGEGKKKKRKKAHDATKQQEVVTSLNDSNNGDRDGNIDDDDDDEVPPQLLRLARFFHYRWVPIKRALLRPVEHSTDSDQNPTSNNEQHSECPVEVGLKYRLRLAKACWKHGLVAAAEYEMLIASLNKVLEPSCSSINDDINGGMKCKAQNDGGGDEVNLMERMRLALLRLPTDATITSSVSISSSSQATATAAWRHVKEMMLECCRYWENNGVTISMVLPSAASVERDDTALLTKLGISKVVDWALTSWTALLLSQGVDCFTATSSSTLTISNSNDPISKIEKEFATMLSNRSHSIGKNNDPNPFLLFAMAISHRINEILSYVHLKQMSGIHVLSMARLLAKFHSRDNAEEHIMTSIITCSLVKGGGMDCLDPLSRLLAIYCCNISIVDGDAAPEDSLVGKIANRTTCADLEGRLCSKLNDEEFVERVVSSFHKEEGQQSPQRETGVSRAKSFMDVIFSMTAHFIKCGRN</sequence>
<feature type="region of interest" description="Disordered" evidence="1">
    <location>
        <begin position="1"/>
        <end position="20"/>
    </location>
</feature>
<evidence type="ECO:0000313" key="3">
    <source>
        <dbReference type="Proteomes" id="UP001224775"/>
    </source>
</evidence>
<feature type="region of interest" description="Disordered" evidence="1">
    <location>
        <begin position="190"/>
        <end position="209"/>
    </location>
</feature>
<dbReference type="Proteomes" id="UP001224775">
    <property type="component" value="Unassembled WGS sequence"/>
</dbReference>